<comment type="catalytic activity">
    <reaction evidence="10">
        <text>a 2,3-saturated acyl-[ACP] + NAD(+) = a (2E)-enoyl-[ACP] + NADH + H(+)</text>
        <dbReference type="Rhea" id="RHEA:10240"/>
        <dbReference type="Rhea" id="RHEA-COMP:9925"/>
        <dbReference type="Rhea" id="RHEA-COMP:9926"/>
        <dbReference type="ChEBI" id="CHEBI:15378"/>
        <dbReference type="ChEBI" id="CHEBI:57540"/>
        <dbReference type="ChEBI" id="CHEBI:57945"/>
        <dbReference type="ChEBI" id="CHEBI:78784"/>
        <dbReference type="ChEBI" id="CHEBI:78785"/>
        <dbReference type="EC" id="1.3.1.9"/>
    </reaction>
</comment>
<keyword evidence="10 12" id="KW-0520">NAD</keyword>
<dbReference type="InterPro" id="IPR002347">
    <property type="entry name" value="SDR_fam"/>
</dbReference>
<dbReference type="Proteomes" id="UP000271849">
    <property type="component" value="Chromosome"/>
</dbReference>
<dbReference type="PIRSF" id="PIRSF000094">
    <property type="entry name" value="Enoyl-ACP_rdct"/>
    <property type="match status" value="1"/>
</dbReference>
<evidence type="ECO:0000256" key="5">
    <source>
        <dbReference type="ARBA" id="ARBA00022832"/>
    </source>
</evidence>
<comment type="similarity">
    <text evidence="3 10">Belongs to the short-chain dehydrogenases/reductases (SDR) family. FabI subfamily.</text>
</comment>
<evidence type="ECO:0000256" key="9">
    <source>
        <dbReference type="ARBA" id="ARBA00025542"/>
    </source>
</evidence>
<evidence type="ECO:0000256" key="1">
    <source>
        <dbReference type="ARBA" id="ARBA00004746"/>
    </source>
</evidence>
<dbReference type="GO" id="GO:0009102">
    <property type="term" value="P:biotin biosynthetic process"/>
    <property type="evidence" value="ECO:0007669"/>
    <property type="project" value="UniProtKB-UniPathway"/>
</dbReference>
<dbReference type="CDD" id="cd05372">
    <property type="entry name" value="ENR_SDR"/>
    <property type="match status" value="1"/>
</dbReference>
<evidence type="ECO:0000256" key="10">
    <source>
        <dbReference type="PIRNR" id="PIRNR000094"/>
    </source>
</evidence>
<dbReference type="OrthoDB" id="9803628at2"/>
<keyword evidence="8 10" id="KW-0275">Fatty acid biosynthesis</keyword>
<dbReference type="RefSeq" id="WP_158349055.1">
    <property type="nucleotide sequence ID" value="NZ_LR025085.1"/>
</dbReference>
<feature type="active site" description="Proton acceptor" evidence="11">
    <location>
        <position position="146"/>
    </location>
</feature>
<keyword evidence="7" id="KW-0443">Lipid metabolism</keyword>
<comment type="function">
    <text evidence="9">Catalyzes the reduction of a carbon-carbon double bond in an enoyl moiety that is covalently linked to an acyl carrier protein (ACP). Involved in the elongation cycle of fatty acid which are used in the lipid metabolism and in the biotin biosynthesis.</text>
</comment>
<evidence type="ECO:0000256" key="8">
    <source>
        <dbReference type="ARBA" id="ARBA00023160"/>
    </source>
</evidence>
<feature type="binding site" evidence="12">
    <location>
        <position position="13"/>
    </location>
    <ligand>
        <name>NAD(+)</name>
        <dbReference type="ChEBI" id="CHEBI:57540"/>
    </ligand>
</feature>
<dbReference type="Pfam" id="PF13561">
    <property type="entry name" value="adh_short_C2"/>
    <property type="match status" value="1"/>
</dbReference>
<comment type="pathway">
    <text evidence="1">Cofactor biosynthesis; biotin biosynthesis.</text>
</comment>
<dbReference type="SUPFAM" id="SSF51735">
    <property type="entry name" value="NAD(P)-binding Rossmann-fold domains"/>
    <property type="match status" value="1"/>
</dbReference>
<evidence type="ECO:0000256" key="7">
    <source>
        <dbReference type="ARBA" id="ARBA00023098"/>
    </source>
</evidence>
<dbReference type="PANTHER" id="PTHR43159:SF2">
    <property type="entry name" value="ENOYL-[ACYL-CARRIER-PROTEIN] REDUCTASE [NADH], CHLOROPLASTIC"/>
    <property type="match status" value="1"/>
</dbReference>
<reference evidence="14" key="1">
    <citation type="submission" date="2018-09" db="EMBL/GenBank/DDBJ databases">
        <authorList>
            <person name="Manzano-Marin A."/>
            <person name="Manzano-Marin A."/>
        </authorList>
    </citation>
    <scope>NUCLEOTIDE SEQUENCE [LARGE SCALE GENOMIC DNA]</scope>
    <source>
        <strain evidence="14">BuCistrobi</strain>
    </source>
</reference>
<evidence type="ECO:0000256" key="2">
    <source>
        <dbReference type="ARBA" id="ARBA00005194"/>
    </source>
</evidence>
<accession>A0A3B1E9G3</accession>
<keyword evidence="5" id="KW-0276">Fatty acid metabolism</keyword>
<feature type="binding site" evidence="12">
    <location>
        <position position="92"/>
    </location>
    <ligand>
        <name>NAD(+)</name>
        <dbReference type="ChEBI" id="CHEBI:57540"/>
    </ligand>
</feature>
<dbReference type="FunFam" id="1.10.8.400:FF:000001">
    <property type="entry name" value="Enoyl-[acyl-carrier-protein] reductase [NADH]"/>
    <property type="match status" value="1"/>
</dbReference>
<name>A0A3B1E9G3_9GAMM</name>
<dbReference type="UniPathway" id="UPA00078"/>
<dbReference type="STRING" id="1921549.GCA_900128825_00174"/>
<organism evidence="13 14">
    <name type="scientific">Buchnera aphidicola</name>
    <name type="common">Cinara strobi</name>
    <dbReference type="NCBI Taxonomy" id="1921549"/>
    <lineage>
        <taxon>Bacteria</taxon>
        <taxon>Pseudomonadati</taxon>
        <taxon>Pseudomonadota</taxon>
        <taxon>Gammaproteobacteria</taxon>
        <taxon>Enterobacterales</taxon>
        <taxon>Erwiniaceae</taxon>
        <taxon>Buchnera</taxon>
    </lineage>
</organism>
<evidence type="ECO:0000256" key="11">
    <source>
        <dbReference type="PIRSR" id="PIRSR000094-1"/>
    </source>
</evidence>
<dbReference type="PRINTS" id="PR00081">
    <property type="entry name" value="GDHRDH"/>
</dbReference>
<evidence type="ECO:0000313" key="13">
    <source>
        <dbReference type="EMBL" id="VAX76499.1"/>
    </source>
</evidence>
<dbReference type="GO" id="GO:0006633">
    <property type="term" value="P:fatty acid biosynthetic process"/>
    <property type="evidence" value="ECO:0007669"/>
    <property type="project" value="UniProtKB-UniPathway"/>
</dbReference>
<dbReference type="InterPro" id="IPR036291">
    <property type="entry name" value="NAD(P)-bd_dom_sf"/>
</dbReference>
<evidence type="ECO:0000256" key="3">
    <source>
        <dbReference type="ARBA" id="ARBA00009233"/>
    </source>
</evidence>
<protein>
    <recommendedName>
        <fullName evidence="10">Enoyl-[acyl-carrier-protein] reductase [NADH]</fullName>
        <ecNumber evidence="10">1.3.1.9</ecNumber>
    </recommendedName>
</protein>
<evidence type="ECO:0000256" key="12">
    <source>
        <dbReference type="PIRSR" id="PIRSR000094-3"/>
    </source>
</evidence>
<feature type="binding site" evidence="12">
    <location>
        <position position="163"/>
    </location>
    <ligand>
        <name>NAD(+)</name>
        <dbReference type="ChEBI" id="CHEBI:57540"/>
    </ligand>
</feature>
<dbReference type="UniPathway" id="UPA00094"/>
<dbReference type="EMBL" id="LR025085">
    <property type="protein sequence ID" value="VAX76499.1"/>
    <property type="molecule type" value="Genomic_DNA"/>
</dbReference>
<comment type="pathway">
    <text evidence="2">Lipid metabolism; fatty acid biosynthesis.</text>
</comment>
<dbReference type="GO" id="GO:0004318">
    <property type="term" value="F:enoyl-[acyl-carrier-protein] reductase (NADH) activity"/>
    <property type="evidence" value="ECO:0007669"/>
    <property type="project" value="UniProtKB-EC"/>
</dbReference>
<sequence length="254" mass="28488">MTLLKNKKILIFGVKNKFSIAWGIATSMYKQKAKLAFTYNSKKSKKNIIKLAKSVKSNIILECNVNSDDSIKNLFNNLFNIWGLFDGIVHSIAYVPIFQLNYDYMQIINRLDFLNAHELNSFSLVAIAKISKKFLNSSSTILTLSYIGSIKYVPYYNIMGVTKASLEANVRYLAYSMGKLNIRINAISPGPIKTSSSYGIKNFYKIFQKCKNYSPLKRTVSIEEIGNVASFLCSNLSSGITGQVIYVDAGNNIV</sequence>
<dbReference type="Gene3D" id="3.40.50.720">
    <property type="entry name" value="NAD(P)-binding Rossmann-like Domain"/>
    <property type="match status" value="1"/>
</dbReference>
<evidence type="ECO:0000256" key="4">
    <source>
        <dbReference type="ARBA" id="ARBA00022516"/>
    </source>
</evidence>
<dbReference type="EC" id="1.3.1.9" evidence="10"/>
<gene>
    <name evidence="13" type="primary">fabI</name>
    <name evidence="13" type="ORF">BUCINSTRO3249_0175</name>
</gene>
<dbReference type="InterPro" id="IPR014358">
    <property type="entry name" value="Enoyl-ACP_Rdtase_NADH"/>
</dbReference>
<dbReference type="PANTHER" id="PTHR43159">
    <property type="entry name" value="ENOYL-[ACYL-CARRIER-PROTEIN] REDUCTASE"/>
    <property type="match status" value="1"/>
</dbReference>
<dbReference type="Gene3D" id="1.10.8.400">
    <property type="entry name" value="Enoyl acyl carrier protein reductase"/>
    <property type="match status" value="1"/>
</dbReference>
<keyword evidence="6 10" id="KW-0560">Oxidoreductase</keyword>
<feature type="binding site" evidence="12">
    <location>
        <begin position="192"/>
        <end position="196"/>
    </location>
    <ligand>
        <name>NAD(+)</name>
        <dbReference type="ChEBI" id="CHEBI:57540"/>
    </ligand>
</feature>
<feature type="active site" description="Proton acceptor" evidence="11">
    <location>
        <position position="156"/>
    </location>
</feature>
<keyword evidence="4 10" id="KW-0444">Lipid biosynthesis</keyword>
<dbReference type="AlphaFoldDB" id="A0A3B1E9G3"/>
<evidence type="ECO:0000313" key="14">
    <source>
        <dbReference type="Proteomes" id="UP000271849"/>
    </source>
</evidence>
<proteinExistence type="inferred from homology"/>
<evidence type="ECO:0000256" key="6">
    <source>
        <dbReference type="ARBA" id="ARBA00023002"/>
    </source>
</evidence>
<feature type="binding site" evidence="12">
    <location>
        <begin position="19"/>
        <end position="20"/>
    </location>
    <ligand>
        <name>NAD(+)</name>
        <dbReference type="ChEBI" id="CHEBI:57540"/>
    </ligand>
</feature>